<feature type="region of interest" description="Disordered" evidence="1">
    <location>
        <begin position="1"/>
        <end position="20"/>
    </location>
</feature>
<dbReference type="Proteomes" id="UP000707356">
    <property type="component" value="Unassembled WGS sequence"/>
</dbReference>
<name>A0A951PEK1_9CYAN</name>
<evidence type="ECO:0000313" key="2">
    <source>
        <dbReference type="EMBL" id="MBW4467877.1"/>
    </source>
</evidence>
<reference evidence="2" key="2">
    <citation type="journal article" date="2022" name="Microbiol. Resour. Announc.">
        <title>Metagenome Sequencing to Explore Phylogenomics of Terrestrial Cyanobacteria.</title>
        <authorList>
            <person name="Ward R.D."/>
            <person name="Stajich J.E."/>
            <person name="Johansen J.R."/>
            <person name="Huntemann M."/>
            <person name="Clum A."/>
            <person name="Foster B."/>
            <person name="Foster B."/>
            <person name="Roux S."/>
            <person name="Palaniappan K."/>
            <person name="Varghese N."/>
            <person name="Mukherjee S."/>
            <person name="Reddy T.B.K."/>
            <person name="Daum C."/>
            <person name="Copeland A."/>
            <person name="Chen I.A."/>
            <person name="Ivanova N.N."/>
            <person name="Kyrpides N.C."/>
            <person name="Shapiro N."/>
            <person name="Eloe-Fadrosh E.A."/>
            <person name="Pietrasiak N."/>
        </authorList>
    </citation>
    <scope>NUCLEOTIDE SEQUENCE</scope>
    <source>
        <strain evidence="2">GSE-TBD4-15B</strain>
    </source>
</reference>
<protein>
    <submittedName>
        <fullName evidence="2">Uncharacterized protein</fullName>
    </submittedName>
</protein>
<evidence type="ECO:0000256" key="1">
    <source>
        <dbReference type="SAM" id="MobiDB-lite"/>
    </source>
</evidence>
<dbReference type="EMBL" id="JAHHHV010000081">
    <property type="protein sequence ID" value="MBW4467877.1"/>
    <property type="molecule type" value="Genomic_DNA"/>
</dbReference>
<sequence>MNWQTDWEADSANSATEDGWDEAWDYQPGFTVELKAAPGTLHIVESYDPMMVPPVWLADDPMPRYPHELKVVSQATQYACPVVFITKPSPNHHQTAPSSARQVA</sequence>
<organism evidence="2 3">
    <name type="scientific">Pegethrix bostrychoides GSE-TBD4-15B</name>
    <dbReference type="NCBI Taxonomy" id="2839662"/>
    <lineage>
        <taxon>Bacteria</taxon>
        <taxon>Bacillati</taxon>
        <taxon>Cyanobacteriota</taxon>
        <taxon>Cyanophyceae</taxon>
        <taxon>Oculatellales</taxon>
        <taxon>Oculatellaceae</taxon>
        <taxon>Pegethrix</taxon>
    </lineage>
</organism>
<comment type="caution">
    <text evidence="2">The sequence shown here is derived from an EMBL/GenBank/DDBJ whole genome shotgun (WGS) entry which is preliminary data.</text>
</comment>
<proteinExistence type="predicted"/>
<accession>A0A951PEK1</accession>
<gene>
    <name evidence="2" type="ORF">KME07_20820</name>
</gene>
<reference evidence="2" key="1">
    <citation type="submission" date="2021-05" db="EMBL/GenBank/DDBJ databases">
        <authorList>
            <person name="Pietrasiak N."/>
            <person name="Ward R."/>
            <person name="Stajich J.E."/>
            <person name="Kurbessoian T."/>
        </authorList>
    </citation>
    <scope>NUCLEOTIDE SEQUENCE</scope>
    <source>
        <strain evidence="2">GSE-TBD4-15B</strain>
    </source>
</reference>
<evidence type="ECO:0000313" key="3">
    <source>
        <dbReference type="Proteomes" id="UP000707356"/>
    </source>
</evidence>
<dbReference type="AlphaFoldDB" id="A0A951PEK1"/>
<feature type="compositionally biased region" description="Polar residues" evidence="1">
    <location>
        <begin position="1"/>
        <end position="16"/>
    </location>
</feature>